<dbReference type="InterPro" id="IPR050767">
    <property type="entry name" value="Sel1_AlgK"/>
</dbReference>
<accession>A0A2A2T2S1</accession>
<dbReference type="InterPro" id="IPR006597">
    <property type="entry name" value="Sel1-like"/>
</dbReference>
<protein>
    <submittedName>
        <fullName evidence="2">Uncharacterized protein</fullName>
    </submittedName>
</protein>
<name>A0A2A2T2S1_9BURK</name>
<dbReference type="Proteomes" id="UP000217780">
    <property type="component" value="Unassembled WGS sequence"/>
</dbReference>
<dbReference type="InterPro" id="IPR011990">
    <property type="entry name" value="TPR-like_helical_dom_sf"/>
</dbReference>
<dbReference type="AlphaFoldDB" id="A0A2A2T2S1"/>
<comment type="caution">
    <text evidence="2">The sequence shown here is derived from an EMBL/GenBank/DDBJ whole genome shotgun (WGS) entry which is preliminary data.</text>
</comment>
<dbReference type="SMART" id="SM00671">
    <property type="entry name" value="SEL1"/>
    <property type="match status" value="3"/>
</dbReference>
<organism evidence="2 3">
    <name type="scientific">Vandammella animalimorsus</name>
    <dbReference type="NCBI Taxonomy" id="2029117"/>
    <lineage>
        <taxon>Bacteria</taxon>
        <taxon>Pseudomonadati</taxon>
        <taxon>Pseudomonadota</taxon>
        <taxon>Betaproteobacteria</taxon>
        <taxon>Burkholderiales</taxon>
        <taxon>Comamonadaceae</taxon>
        <taxon>Vandammella</taxon>
    </lineage>
</organism>
<evidence type="ECO:0000313" key="3">
    <source>
        <dbReference type="Proteomes" id="UP000217780"/>
    </source>
</evidence>
<dbReference type="Pfam" id="PF08238">
    <property type="entry name" value="Sel1"/>
    <property type="match status" value="3"/>
</dbReference>
<dbReference type="PANTHER" id="PTHR11102:SF160">
    <property type="entry name" value="ERAD-ASSOCIATED E3 UBIQUITIN-PROTEIN LIGASE COMPONENT HRD3"/>
    <property type="match status" value="1"/>
</dbReference>
<gene>
    <name evidence="2" type="ORF">CLI92_11640</name>
</gene>
<dbReference type="InterPro" id="IPR019734">
    <property type="entry name" value="TPR_rpt"/>
</dbReference>
<sequence>MQRMGREMKDFFWKAHDAESKGKYRKAFRLYLKGALAGDLSCELNLGYCYDYGIGVKRNKGKALHHYHNCMEHGDASGANNIGIIYFQKGDNEKAKKYLFKAIEMGAHDSALMLAEIFLKENNLPLAKKFYQMVLSAGGKMVPEASIEAAQERLKLLHESSDY</sequence>
<feature type="repeat" description="TPR" evidence="1">
    <location>
        <begin position="76"/>
        <end position="109"/>
    </location>
</feature>
<evidence type="ECO:0000313" key="2">
    <source>
        <dbReference type="EMBL" id="PAX15829.1"/>
    </source>
</evidence>
<dbReference type="Gene3D" id="1.25.40.10">
    <property type="entry name" value="Tetratricopeptide repeat domain"/>
    <property type="match status" value="1"/>
</dbReference>
<keyword evidence="1" id="KW-0802">TPR repeat</keyword>
<proteinExistence type="predicted"/>
<reference evidence="2 3" key="1">
    <citation type="submission" date="2017-08" db="EMBL/GenBank/DDBJ databases">
        <title>WGS of Clinical strains of the CDC Group NO-1 linked to zoonotic infections in humans.</title>
        <authorList>
            <person name="Bernier A.-M."/>
            <person name="Bernard K."/>
        </authorList>
    </citation>
    <scope>NUCLEOTIDE SEQUENCE [LARGE SCALE GENOMIC DNA]</scope>
    <source>
        <strain evidence="2 3">NML91-0035</strain>
    </source>
</reference>
<dbReference type="SUPFAM" id="SSF81901">
    <property type="entry name" value="HCP-like"/>
    <property type="match status" value="1"/>
</dbReference>
<evidence type="ECO:0000256" key="1">
    <source>
        <dbReference type="PROSITE-ProRule" id="PRU00339"/>
    </source>
</evidence>
<dbReference type="EMBL" id="NTBI01000012">
    <property type="protein sequence ID" value="PAX15829.1"/>
    <property type="molecule type" value="Genomic_DNA"/>
</dbReference>
<dbReference type="PANTHER" id="PTHR11102">
    <property type="entry name" value="SEL-1-LIKE PROTEIN"/>
    <property type="match status" value="1"/>
</dbReference>
<dbReference type="PROSITE" id="PS50005">
    <property type="entry name" value="TPR"/>
    <property type="match status" value="1"/>
</dbReference>